<organism evidence="6 7">
    <name type="scientific">Lupinus luteus</name>
    <name type="common">European yellow lupine</name>
    <dbReference type="NCBI Taxonomy" id="3873"/>
    <lineage>
        <taxon>Eukaryota</taxon>
        <taxon>Viridiplantae</taxon>
        <taxon>Streptophyta</taxon>
        <taxon>Embryophyta</taxon>
        <taxon>Tracheophyta</taxon>
        <taxon>Spermatophyta</taxon>
        <taxon>Magnoliopsida</taxon>
        <taxon>eudicotyledons</taxon>
        <taxon>Gunneridae</taxon>
        <taxon>Pentapetalae</taxon>
        <taxon>rosids</taxon>
        <taxon>fabids</taxon>
        <taxon>Fabales</taxon>
        <taxon>Fabaceae</taxon>
        <taxon>Papilionoideae</taxon>
        <taxon>50 kb inversion clade</taxon>
        <taxon>genistoids sensu lato</taxon>
        <taxon>core genistoids</taxon>
        <taxon>Genisteae</taxon>
        <taxon>Lupinus</taxon>
    </lineage>
</organism>
<feature type="repeat" description="PPR" evidence="3">
    <location>
        <begin position="306"/>
        <end position="340"/>
    </location>
</feature>
<dbReference type="GO" id="GO:0003729">
    <property type="term" value="F:mRNA binding"/>
    <property type="evidence" value="ECO:0007669"/>
    <property type="project" value="TreeGrafter"/>
</dbReference>
<dbReference type="Gene3D" id="1.25.40.10">
    <property type="entry name" value="Tetratricopeptide repeat domain"/>
    <property type="match status" value="3"/>
</dbReference>
<feature type="repeat" description="PPR" evidence="3">
    <location>
        <begin position="236"/>
        <end position="270"/>
    </location>
</feature>
<dbReference type="Pfam" id="PF13812">
    <property type="entry name" value="PPR_3"/>
    <property type="match status" value="2"/>
</dbReference>
<dbReference type="Proteomes" id="UP001497480">
    <property type="component" value="Unassembled WGS sequence"/>
</dbReference>
<dbReference type="PANTHER" id="PTHR47447:SF18">
    <property type="entry name" value="PENTATRICOPEPTIDE (PPR) REPEAT PROTEIN"/>
    <property type="match status" value="1"/>
</dbReference>
<feature type="repeat" description="PPR" evidence="3">
    <location>
        <begin position="341"/>
        <end position="375"/>
    </location>
</feature>
<dbReference type="PROSITE" id="PS51375">
    <property type="entry name" value="PPR"/>
    <property type="match status" value="9"/>
</dbReference>
<dbReference type="GO" id="GO:0042134">
    <property type="term" value="F:rRNA primary transcript binding"/>
    <property type="evidence" value="ECO:0007669"/>
    <property type="project" value="TreeGrafter"/>
</dbReference>
<evidence type="ECO:0000256" key="2">
    <source>
        <dbReference type="ARBA" id="ARBA00022737"/>
    </source>
</evidence>
<feature type="compositionally biased region" description="Low complexity" evidence="4">
    <location>
        <begin position="21"/>
        <end position="30"/>
    </location>
</feature>
<gene>
    <name evidence="6" type="ORF">LLUT_LOCUS35609</name>
</gene>
<dbReference type="PROSITE" id="PS50828">
    <property type="entry name" value="SMR"/>
    <property type="match status" value="1"/>
</dbReference>
<dbReference type="NCBIfam" id="TIGR00756">
    <property type="entry name" value="PPR"/>
    <property type="match status" value="7"/>
</dbReference>
<comment type="similarity">
    <text evidence="1">Belongs to the PPR family. P subfamily.</text>
</comment>
<feature type="repeat" description="PPR" evidence="3">
    <location>
        <begin position="412"/>
        <end position="446"/>
    </location>
</feature>
<name>A0AAV1YKV2_LUPLU</name>
<evidence type="ECO:0000259" key="5">
    <source>
        <dbReference type="PROSITE" id="PS50828"/>
    </source>
</evidence>
<protein>
    <recommendedName>
        <fullName evidence="5">Smr domain-containing protein</fullName>
    </recommendedName>
</protein>
<evidence type="ECO:0000256" key="3">
    <source>
        <dbReference type="PROSITE-ProRule" id="PRU00708"/>
    </source>
</evidence>
<dbReference type="PANTHER" id="PTHR47447">
    <property type="entry name" value="OS03G0856100 PROTEIN"/>
    <property type="match status" value="1"/>
</dbReference>
<feature type="repeat" description="PPR" evidence="3">
    <location>
        <begin position="166"/>
        <end position="200"/>
    </location>
</feature>
<dbReference type="Pfam" id="PF13041">
    <property type="entry name" value="PPR_2"/>
    <property type="match status" value="1"/>
</dbReference>
<dbReference type="SUPFAM" id="SSF81901">
    <property type="entry name" value="HCP-like"/>
    <property type="match status" value="1"/>
</dbReference>
<dbReference type="Pfam" id="PF01535">
    <property type="entry name" value="PPR"/>
    <property type="match status" value="3"/>
</dbReference>
<keyword evidence="2" id="KW-0677">Repeat</keyword>
<keyword evidence="7" id="KW-1185">Reference proteome</keyword>
<evidence type="ECO:0000256" key="4">
    <source>
        <dbReference type="SAM" id="MobiDB-lite"/>
    </source>
</evidence>
<dbReference type="InterPro" id="IPR002625">
    <property type="entry name" value="Smr_dom"/>
</dbReference>
<feature type="domain" description="Smr" evidence="5">
    <location>
        <begin position="594"/>
        <end position="676"/>
    </location>
</feature>
<dbReference type="GO" id="GO:0045727">
    <property type="term" value="P:positive regulation of translation"/>
    <property type="evidence" value="ECO:0007669"/>
    <property type="project" value="TreeGrafter"/>
</dbReference>
<proteinExistence type="inferred from homology"/>
<evidence type="ECO:0000313" key="7">
    <source>
        <dbReference type="Proteomes" id="UP001497480"/>
    </source>
</evidence>
<feature type="repeat" description="PPR" evidence="3">
    <location>
        <begin position="271"/>
        <end position="305"/>
    </location>
</feature>
<dbReference type="FunFam" id="1.25.40.10:FF:000509">
    <property type="entry name" value="Pentatricopeptide repeat-containing protein At4g16390, chloroplastic"/>
    <property type="match status" value="1"/>
</dbReference>
<dbReference type="FunFam" id="1.25.40.10:FF:000423">
    <property type="entry name" value="Pentatricopeptide repeat-containing protein, chloroplastic"/>
    <property type="match status" value="1"/>
</dbReference>
<reference evidence="6 7" key="1">
    <citation type="submission" date="2024-03" db="EMBL/GenBank/DDBJ databases">
        <authorList>
            <person name="Martinez-Hernandez J."/>
        </authorList>
    </citation>
    <scope>NUCLEOTIDE SEQUENCE [LARGE SCALE GENOMIC DNA]</scope>
</reference>
<feature type="repeat" description="PPR" evidence="3">
    <location>
        <begin position="447"/>
        <end position="481"/>
    </location>
</feature>
<dbReference type="AlphaFoldDB" id="A0AAV1YKV2"/>
<feature type="region of interest" description="Disordered" evidence="4">
    <location>
        <begin position="17"/>
        <end position="67"/>
    </location>
</feature>
<feature type="repeat" description="PPR" evidence="3">
    <location>
        <begin position="376"/>
        <end position="410"/>
    </location>
</feature>
<comment type="caution">
    <text evidence="6">The sequence shown here is derived from an EMBL/GenBank/DDBJ whole genome shotgun (WGS) entry which is preliminary data.</text>
</comment>
<dbReference type="SMART" id="SM00463">
    <property type="entry name" value="SMR"/>
    <property type="match status" value="1"/>
</dbReference>
<dbReference type="EMBL" id="CAXHTB010000026">
    <property type="protein sequence ID" value="CAL0334549.1"/>
    <property type="molecule type" value="Genomic_DNA"/>
</dbReference>
<dbReference type="InterPro" id="IPR011990">
    <property type="entry name" value="TPR-like_helical_dom_sf"/>
</dbReference>
<feature type="repeat" description="PPR" evidence="3">
    <location>
        <begin position="201"/>
        <end position="235"/>
    </location>
</feature>
<feature type="compositionally biased region" description="Polar residues" evidence="4">
    <location>
        <begin position="37"/>
        <end position="61"/>
    </location>
</feature>
<sequence length="707" mass="78909">MASRLFSSHPSLFFHDRKPTSLSSSSSSSSRNFKFPNFSSPTPTPHSITHASSQLTQNANSHDPDAKSLSLSKNKIWVNPKSPRVKQLLKKSSSSRYNNNPLVKVTESLDSCRTEEELSIILKNALGDKFLERDAVFILNKMVNSNNAPIVLNLFLNNINPSEDKEVILYNVTLKVFRKCKDIEGAGKLFDEMLQRGARPDNITFSTIINCARMCGAPGKAVEWFEKMPRYGCEPDDITCSAMVYTYARVNNVEMALKLYERAKAEKWRLDTVTFSTLIRMYGMSRDYDGCLSVYEDMKVLGVKPNVAMYNTLFNAMLRAKRPHEAKVIYKEMTDNGISPDLITYAALLRVYVAAQFKEDALGVYKEMKEKGMEMSTVLYNVLLSMCGDVGCTDEAIEIYEDMKNAGTCEPDSWTFSSLITIYSCSGKVSEAEAVLNEMIESGFEPNLFVLTSLVQCYGKAKQTDNVVKIFKQVLDLGTTPDDRFWCCLLTVMAQTPKEELFKLIEFIEKANSKLGSMVGDLVEEREGDGDFRKEASELFSSIDAEVKQPFCNCLIDLCVNLNAPEKAQDLLDLGLMLKIYTDMQSKSQTQWFLHLKKLSLGAALTALQVWIGDLSKALASGEDLPPLLGINTGQGKHKYSDKGLASVLESYLKELNAPFHQAPEQAGWFLMTNVAAKSWLESRSSTESIAASSSTDLGLPAMVLHH</sequence>
<evidence type="ECO:0000313" key="6">
    <source>
        <dbReference type="EMBL" id="CAL0334549.1"/>
    </source>
</evidence>
<dbReference type="GO" id="GO:0009658">
    <property type="term" value="P:chloroplast organization"/>
    <property type="evidence" value="ECO:0007669"/>
    <property type="project" value="UniProtKB-ARBA"/>
</dbReference>
<dbReference type="GO" id="GO:0009570">
    <property type="term" value="C:chloroplast stroma"/>
    <property type="evidence" value="ECO:0007669"/>
    <property type="project" value="TreeGrafter"/>
</dbReference>
<dbReference type="InterPro" id="IPR002885">
    <property type="entry name" value="PPR_rpt"/>
</dbReference>
<accession>A0AAV1YKV2</accession>
<evidence type="ECO:0000256" key="1">
    <source>
        <dbReference type="ARBA" id="ARBA00007626"/>
    </source>
</evidence>